<dbReference type="EMBL" id="MU277207">
    <property type="protein sequence ID" value="KAI0062599.1"/>
    <property type="molecule type" value="Genomic_DNA"/>
</dbReference>
<name>A0ACB8T1H9_9AGAM</name>
<sequence length="327" mass="35581">MLRLAVDRDAQPTYAPLFPLLFDDDLCYPHDPQSSHCLFAEKNLMPIDQHFSSIQNEPSPLFRLEEQDTEGDGKKLSSHDGPKELWSEGDTVIIEHHDTFSPDLLAAKNIKVRDFAYESKLPPIPSIPHDPDRLPPFPVAAGSSSQIARLQQTSLVSFPDHFPPPPLSDSQESDLLDTPIITPVGSFQWPIADTSDIPTSQLDADFQSMAQLGDTFAPILELTSKSQADCSTASTQARWAQPNSSEFPSPNATCTVATAGLASPRPPRTFTTPHPGRHFPAAPGSPASRYDGAGAKITVDKHTKKQMRDIAGLGSEPNGFNTPLVAR</sequence>
<protein>
    <submittedName>
        <fullName evidence="1">Uncharacterized protein</fullName>
    </submittedName>
</protein>
<evidence type="ECO:0000313" key="2">
    <source>
        <dbReference type="Proteomes" id="UP000814140"/>
    </source>
</evidence>
<proteinExistence type="predicted"/>
<comment type="caution">
    <text evidence="1">The sequence shown here is derived from an EMBL/GenBank/DDBJ whole genome shotgun (WGS) entry which is preliminary data.</text>
</comment>
<dbReference type="Proteomes" id="UP000814140">
    <property type="component" value="Unassembled WGS sequence"/>
</dbReference>
<organism evidence="1 2">
    <name type="scientific">Artomyces pyxidatus</name>
    <dbReference type="NCBI Taxonomy" id="48021"/>
    <lineage>
        <taxon>Eukaryota</taxon>
        <taxon>Fungi</taxon>
        <taxon>Dikarya</taxon>
        <taxon>Basidiomycota</taxon>
        <taxon>Agaricomycotina</taxon>
        <taxon>Agaricomycetes</taxon>
        <taxon>Russulales</taxon>
        <taxon>Auriscalpiaceae</taxon>
        <taxon>Artomyces</taxon>
    </lineage>
</organism>
<accession>A0ACB8T1H9</accession>
<reference evidence="1" key="2">
    <citation type="journal article" date="2022" name="New Phytol.">
        <title>Evolutionary transition to the ectomycorrhizal habit in the genomes of a hyperdiverse lineage of mushroom-forming fungi.</title>
        <authorList>
            <person name="Looney B."/>
            <person name="Miyauchi S."/>
            <person name="Morin E."/>
            <person name="Drula E."/>
            <person name="Courty P.E."/>
            <person name="Kohler A."/>
            <person name="Kuo A."/>
            <person name="LaButti K."/>
            <person name="Pangilinan J."/>
            <person name="Lipzen A."/>
            <person name="Riley R."/>
            <person name="Andreopoulos W."/>
            <person name="He G."/>
            <person name="Johnson J."/>
            <person name="Nolan M."/>
            <person name="Tritt A."/>
            <person name="Barry K.W."/>
            <person name="Grigoriev I.V."/>
            <person name="Nagy L.G."/>
            <person name="Hibbett D."/>
            <person name="Henrissat B."/>
            <person name="Matheny P.B."/>
            <person name="Labbe J."/>
            <person name="Martin F.M."/>
        </authorList>
    </citation>
    <scope>NUCLEOTIDE SEQUENCE</scope>
    <source>
        <strain evidence="1">HHB10654</strain>
    </source>
</reference>
<gene>
    <name evidence="1" type="ORF">BV25DRAFT_1916108</name>
</gene>
<reference evidence="1" key="1">
    <citation type="submission" date="2021-03" db="EMBL/GenBank/DDBJ databases">
        <authorList>
            <consortium name="DOE Joint Genome Institute"/>
            <person name="Ahrendt S."/>
            <person name="Looney B.P."/>
            <person name="Miyauchi S."/>
            <person name="Morin E."/>
            <person name="Drula E."/>
            <person name="Courty P.E."/>
            <person name="Chicoki N."/>
            <person name="Fauchery L."/>
            <person name="Kohler A."/>
            <person name="Kuo A."/>
            <person name="Labutti K."/>
            <person name="Pangilinan J."/>
            <person name="Lipzen A."/>
            <person name="Riley R."/>
            <person name="Andreopoulos W."/>
            <person name="He G."/>
            <person name="Johnson J."/>
            <person name="Barry K.W."/>
            <person name="Grigoriev I.V."/>
            <person name="Nagy L."/>
            <person name="Hibbett D."/>
            <person name="Henrissat B."/>
            <person name="Matheny P.B."/>
            <person name="Labbe J."/>
            <person name="Martin F."/>
        </authorList>
    </citation>
    <scope>NUCLEOTIDE SEQUENCE</scope>
    <source>
        <strain evidence="1">HHB10654</strain>
    </source>
</reference>
<keyword evidence="2" id="KW-1185">Reference proteome</keyword>
<evidence type="ECO:0000313" key="1">
    <source>
        <dbReference type="EMBL" id="KAI0062599.1"/>
    </source>
</evidence>